<dbReference type="Proteomes" id="UP000193710">
    <property type="component" value="Unassembled WGS sequence"/>
</dbReference>
<feature type="transmembrane region" description="Helical" evidence="1">
    <location>
        <begin position="167"/>
        <end position="186"/>
    </location>
</feature>
<keyword evidence="1" id="KW-0472">Membrane</keyword>
<name>A0A024K339_9MYCO</name>
<protein>
    <recommendedName>
        <fullName evidence="5">Transmembrane protein</fullName>
    </recommendedName>
</protein>
<dbReference type="eggNOG" id="ENOG5030MDE">
    <property type="taxonomic scope" value="Bacteria"/>
</dbReference>
<dbReference type="HOGENOM" id="CLU_081621_0_0_11"/>
<dbReference type="OrthoDB" id="4616494at2"/>
<gene>
    <name evidence="3" type="ORF">AWC29_26215</name>
    <name evidence="2" type="ORF">BN973_04719</name>
</gene>
<evidence type="ECO:0008006" key="5">
    <source>
        <dbReference type="Google" id="ProtNLM"/>
    </source>
</evidence>
<proteinExistence type="predicted"/>
<keyword evidence="1" id="KW-1133">Transmembrane helix</keyword>
<dbReference type="STRING" id="47839.BN973_04719"/>
<accession>A0A024K339</accession>
<feature type="transmembrane region" description="Helical" evidence="1">
    <location>
        <begin position="192"/>
        <end position="212"/>
    </location>
</feature>
<dbReference type="EMBL" id="HG964446">
    <property type="protein sequence ID" value="CDO90326.1"/>
    <property type="molecule type" value="Genomic_DNA"/>
</dbReference>
<organism evidence="2">
    <name type="scientific">Mycobacterium triplex</name>
    <dbReference type="NCBI Taxonomy" id="47839"/>
    <lineage>
        <taxon>Bacteria</taxon>
        <taxon>Bacillati</taxon>
        <taxon>Actinomycetota</taxon>
        <taxon>Actinomycetes</taxon>
        <taxon>Mycobacteriales</taxon>
        <taxon>Mycobacteriaceae</taxon>
        <taxon>Mycobacterium</taxon>
        <taxon>Mycobacterium simiae complex</taxon>
    </lineage>
</organism>
<reference evidence="2" key="1">
    <citation type="journal article" date="2014" name="Genome Announc.">
        <title>Draft Genome Sequence of Mycobacterium triplex DSM 44626.</title>
        <authorList>
            <person name="Sassi M."/>
            <person name="Croce O."/>
            <person name="Robert C."/>
            <person name="Raoult D."/>
            <person name="Drancourt M."/>
        </authorList>
    </citation>
    <scope>NUCLEOTIDE SEQUENCE [LARGE SCALE GENOMIC DNA]</scope>
    <source>
        <strain evidence="2">DSM 44626</strain>
    </source>
</reference>
<evidence type="ECO:0000313" key="2">
    <source>
        <dbReference type="EMBL" id="CDO90326.1"/>
    </source>
</evidence>
<reference evidence="2" key="2">
    <citation type="submission" date="2014-04" db="EMBL/GenBank/DDBJ databases">
        <authorList>
            <person name="Xu Y.W."/>
            <person name="Yang Q."/>
        </authorList>
    </citation>
    <scope>NUCLEOTIDE SEQUENCE</scope>
    <source>
        <strain evidence="2">DSM 44626</strain>
    </source>
</reference>
<evidence type="ECO:0000313" key="3">
    <source>
        <dbReference type="EMBL" id="ORW99860.1"/>
    </source>
</evidence>
<sequence length="242" mass="26319">MTQGIQKTMALSGVLFVLLLFPAMLMIGLLPPISPMRDASAVAQFWSTNTGLKRLGLVLMLAACGLQAPFGALIAIRIRQMGGGRYSALAYTELIGAGLSVVAILMPLFAFAAASYRPERDPQITQALNDLGWLPFIMNWPPAVIQALAIGFAILGAKHEVWPRWLGYFNMWCGFIFLAGGLAVLFKNGVFAWNGLLAFWLAAVVFGSWFLVMAWQLWVSAAGDTVDSAVPEEAPLRSQLQR</sequence>
<feature type="transmembrane region" description="Helical" evidence="1">
    <location>
        <begin position="55"/>
        <end position="76"/>
    </location>
</feature>
<keyword evidence="4" id="KW-1185">Reference proteome</keyword>
<dbReference type="RefSeq" id="WP_036471046.1">
    <property type="nucleotide sequence ID" value="NZ_HG964446.1"/>
</dbReference>
<dbReference type="EMBL" id="LQPY01000037">
    <property type="protein sequence ID" value="ORW99860.1"/>
    <property type="molecule type" value="Genomic_DNA"/>
</dbReference>
<feature type="transmembrane region" description="Helical" evidence="1">
    <location>
        <begin position="88"/>
        <end position="113"/>
    </location>
</feature>
<dbReference type="Proteomes" id="UP000028880">
    <property type="component" value="Unassembled WGS sequence"/>
</dbReference>
<feature type="transmembrane region" description="Helical" evidence="1">
    <location>
        <begin position="133"/>
        <end position="155"/>
    </location>
</feature>
<dbReference type="AlphaFoldDB" id="A0A024K339"/>
<evidence type="ECO:0000256" key="1">
    <source>
        <dbReference type="SAM" id="Phobius"/>
    </source>
</evidence>
<reference evidence="3 4" key="3">
    <citation type="submission" date="2016-01" db="EMBL/GenBank/DDBJ databases">
        <title>The new phylogeny of the genus Mycobacterium.</title>
        <authorList>
            <person name="Tarcisio F."/>
            <person name="Conor M."/>
            <person name="Antonella G."/>
            <person name="Elisabetta G."/>
            <person name="Giulia F.S."/>
            <person name="Sara T."/>
            <person name="Anna F."/>
            <person name="Clotilde B."/>
            <person name="Roberto B."/>
            <person name="Veronica D.S."/>
            <person name="Fabio R."/>
            <person name="Monica P."/>
            <person name="Olivier J."/>
            <person name="Enrico T."/>
            <person name="Nicola S."/>
        </authorList>
    </citation>
    <scope>NUCLEOTIDE SEQUENCE [LARGE SCALE GENOMIC DNA]</scope>
    <source>
        <strain evidence="3 4">DSM 44626</strain>
    </source>
</reference>
<evidence type="ECO:0000313" key="4">
    <source>
        <dbReference type="Proteomes" id="UP000193710"/>
    </source>
</evidence>
<keyword evidence="1" id="KW-0812">Transmembrane</keyword>